<dbReference type="STRING" id="485916.Dtox_3302"/>
<dbReference type="SUPFAM" id="SSF48452">
    <property type="entry name" value="TPR-like"/>
    <property type="match status" value="3"/>
</dbReference>
<dbReference type="InterPro" id="IPR019734">
    <property type="entry name" value="TPR_rpt"/>
</dbReference>
<dbReference type="EMBL" id="CP001720">
    <property type="protein sequence ID" value="ACV64033.1"/>
    <property type="molecule type" value="Genomic_DNA"/>
</dbReference>
<name>C8W5N3_DESAS</name>
<dbReference type="KEGG" id="dae:Dtox_3302"/>
<gene>
    <name evidence="2" type="ordered locus">Dtox_3302</name>
</gene>
<dbReference type="Gene3D" id="1.25.40.10">
    <property type="entry name" value="Tetratricopeptide repeat domain"/>
    <property type="match status" value="4"/>
</dbReference>
<keyword evidence="3" id="KW-1185">Reference proteome</keyword>
<dbReference type="InterPro" id="IPR011990">
    <property type="entry name" value="TPR-like_helical_dom_sf"/>
</dbReference>
<dbReference type="RefSeq" id="WP_015758723.1">
    <property type="nucleotide sequence ID" value="NC_013216.1"/>
</dbReference>
<evidence type="ECO:0000313" key="2">
    <source>
        <dbReference type="EMBL" id="ACV64033.1"/>
    </source>
</evidence>
<keyword evidence="1" id="KW-0175">Coiled coil</keyword>
<accession>C8W5N3</accession>
<feature type="coiled-coil region" evidence="1">
    <location>
        <begin position="791"/>
        <end position="858"/>
    </location>
</feature>
<evidence type="ECO:0000313" key="3">
    <source>
        <dbReference type="Proteomes" id="UP000002217"/>
    </source>
</evidence>
<evidence type="ECO:0000256" key="1">
    <source>
        <dbReference type="SAM" id="Coils"/>
    </source>
</evidence>
<reference evidence="2 3" key="1">
    <citation type="journal article" date="2009" name="Stand. Genomic Sci.">
        <title>Complete genome sequence of Desulfotomaculum acetoxidans type strain (5575).</title>
        <authorList>
            <person name="Spring S."/>
            <person name="Lapidus A."/>
            <person name="Schroder M."/>
            <person name="Gleim D."/>
            <person name="Sims D."/>
            <person name="Meincke L."/>
            <person name="Glavina Del Rio T."/>
            <person name="Tice H."/>
            <person name="Copeland A."/>
            <person name="Cheng J.F."/>
            <person name="Lucas S."/>
            <person name="Chen F."/>
            <person name="Nolan M."/>
            <person name="Bruce D."/>
            <person name="Goodwin L."/>
            <person name="Pitluck S."/>
            <person name="Ivanova N."/>
            <person name="Mavromatis K."/>
            <person name="Mikhailova N."/>
            <person name="Pati A."/>
            <person name="Chen A."/>
            <person name="Palaniappan K."/>
            <person name="Land M."/>
            <person name="Hauser L."/>
            <person name="Chang Y.J."/>
            <person name="Jeffries C.D."/>
            <person name="Chain P."/>
            <person name="Saunders E."/>
            <person name="Brettin T."/>
            <person name="Detter J.C."/>
            <person name="Goker M."/>
            <person name="Bristow J."/>
            <person name="Eisen J.A."/>
            <person name="Markowitz V."/>
            <person name="Hugenholtz P."/>
            <person name="Kyrpides N.C."/>
            <person name="Klenk H.P."/>
            <person name="Han C."/>
        </authorList>
    </citation>
    <scope>NUCLEOTIDE SEQUENCE [LARGE SCALE GENOMIC DNA]</scope>
    <source>
        <strain evidence="3">ATCC 49208 / DSM 771 / VKM B-1644</strain>
    </source>
</reference>
<dbReference type="OrthoDB" id="1736054at2"/>
<sequence>MAGIVREAAVAVIVVIAVLAAIIYCGRMRQKKCYTVIWKKPGAVAPEKVMCCYALPEYGYNEYYQERESDEKIKEMLATGEHVLITGITLSGKSRSIYQALAALGRGYDVLIPRLVDWPGVRVPWHFCFWRKKIVVFDDINEFLKKQNFICLFRELLKRKAIILASCRSGTDYDGFYEKINRELAVFAGHVHIADISWEAAERLAAMTRREVPHGFDGSAGAIFLRVHETGALCKSCGEQEKNIMASLRCLYLAGVYKKREIFSTDRVKQVCCKKYEVDCTAYDWDKYLSSLQKKGFLRVLKNRQLWAVKTYLEHSVGDAAANLDGPVARDQFLIDNFYDLMDIFNEDFIALFSLGKQAYYRGMSSQREVQYMMIAVAAFEQALRLEAAGAEDYAALQFNLASAYSSIAGKDEDEEEKAEACRQAVKAYEEALSVKINCLCLFDFARINYELGNCYSILAVRDNKSHNSKKAVQAYRAALKVYTAKRFPEEFARTQNKLGLAFSLWAEVEDKAGNCDRAIESFKKALEMQAAQPETERASAQNNLGAAYTMLAESRDRRDNCLRAIQAHEQAFKVFVKDEYPMEYACTLAAIGRAYYTLSWAENKTENCLKAVKAYEEAIEYRTAALFPVQYASILNNIGKAHCALAEAEENGEKQIKYLKKAIGVYCDSLNYRTFRNYPVEYAVTQNNTGSAYRLLAALEQRKENSLLAIAAHEEALKVFSPGNLPIQYAGTLVKLGKAHVSLAVEADKARHCTRAINYCREALDYYDRQMYSVEHALTCFSMGDAYLLLSEAEDEEENLKRAVQAYEQAFKKSKRLDLPLDYGDALHKLADTFSKLAELANKEDNLKKTCQVYEEALKYFPIESSAGQFAAIQIKLGHNYNLLAELADREQNSRNAVKAFREALRVYKRDIYPVQYASTCNKLGNAYTVLGRLENSAANYNNAAVSYRNAMTVFTKEAFPEVYQVVERNLYRVLHMADNS</sequence>
<dbReference type="AlphaFoldDB" id="C8W5N3"/>
<organism evidence="2 3">
    <name type="scientific">Desulfofarcimen acetoxidans (strain ATCC 49208 / DSM 771 / KCTC 5769 / VKM B-1644 / 5575)</name>
    <name type="common">Desulfotomaculum acetoxidans</name>
    <dbReference type="NCBI Taxonomy" id="485916"/>
    <lineage>
        <taxon>Bacteria</taxon>
        <taxon>Bacillati</taxon>
        <taxon>Bacillota</taxon>
        <taxon>Clostridia</taxon>
        <taxon>Eubacteriales</taxon>
        <taxon>Peptococcaceae</taxon>
        <taxon>Desulfofarcimen</taxon>
    </lineage>
</organism>
<proteinExistence type="predicted"/>
<dbReference type="eggNOG" id="COG0457">
    <property type="taxonomic scope" value="Bacteria"/>
</dbReference>
<dbReference type="HOGENOM" id="CLU_303208_0_0_9"/>
<dbReference type="PANTHER" id="PTHR19959">
    <property type="entry name" value="KINESIN LIGHT CHAIN"/>
    <property type="match status" value="1"/>
</dbReference>
<protein>
    <submittedName>
        <fullName evidence="2">Tetratricopeptide domain protein</fullName>
    </submittedName>
</protein>
<dbReference type="SMART" id="SM00028">
    <property type="entry name" value="TPR"/>
    <property type="match status" value="10"/>
</dbReference>
<dbReference type="PANTHER" id="PTHR19959:SF119">
    <property type="entry name" value="FUNGAL LIPASE-LIKE DOMAIN-CONTAINING PROTEIN"/>
    <property type="match status" value="1"/>
</dbReference>
<dbReference type="Proteomes" id="UP000002217">
    <property type="component" value="Chromosome"/>
</dbReference>